<dbReference type="GO" id="GO:0009424">
    <property type="term" value="C:bacterial-type flagellum hook"/>
    <property type="evidence" value="ECO:0007669"/>
    <property type="project" value="TreeGrafter"/>
</dbReference>
<dbReference type="PANTHER" id="PTHR30435">
    <property type="entry name" value="FLAGELLAR PROTEIN"/>
    <property type="match status" value="1"/>
</dbReference>
<dbReference type="GO" id="GO:0009425">
    <property type="term" value="C:bacterial-type flagellum basal body"/>
    <property type="evidence" value="ECO:0007669"/>
    <property type="project" value="UniProtKB-SubCell"/>
</dbReference>
<dbReference type="NCBIfam" id="NF004238">
    <property type="entry name" value="PRK05682.1-1"/>
    <property type="match status" value="1"/>
</dbReference>
<gene>
    <name evidence="10" type="primary">flgE</name>
    <name evidence="10" type="ORF">ABV408_10295</name>
</gene>
<dbReference type="InterPro" id="IPR001444">
    <property type="entry name" value="Flag_bb_rod_N"/>
</dbReference>
<dbReference type="Pfam" id="PF22692">
    <property type="entry name" value="LlgE_F_G_D1"/>
    <property type="match status" value="1"/>
</dbReference>
<evidence type="ECO:0000259" key="8">
    <source>
        <dbReference type="Pfam" id="PF07559"/>
    </source>
</evidence>
<evidence type="ECO:0000256" key="4">
    <source>
        <dbReference type="ARBA" id="ARBA00023143"/>
    </source>
</evidence>
<dbReference type="Pfam" id="PF06429">
    <property type="entry name" value="Flg_bbr_C"/>
    <property type="match status" value="1"/>
</dbReference>
<keyword evidence="10" id="KW-0966">Cell projection</keyword>
<name>A0AB74U165_9GAMM</name>
<comment type="similarity">
    <text evidence="2 5">Belongs to the flagella basal body rod proteins family.</text>
</comment>
<keyword evidence="4 5" id="KW-0975">Bacterial flagellum</keyword>
<comment type="function">
    <text evidence="5">A flexible structure which links the flagellar filament to the drive apparatus in the basal body.</text>
</comment>
<dbReference type="Pfam" id="PF00460">
    <property type="entry name" value="Flg_bb_rod"/>
    <property type="match status" value="1"/>
</dbReference>
<dbReference type="EMBL" id="CP159578">
    <property type="protein sequence ID" value="XCJ77846.1"/>
    <property type="molecule type" value="Genomic_DNA"/>
</dbReference>
<dbReference type="GO" id="GO:0005829">
    <property type="term" value="C:cytosol"/>
    <property type="evidence" value="ECO:0007669"/>
    <property type="project" value="TreeGrafter"/>
</dbReference>
<dbReference type="GO" id="GO:0071978">
    <property type="term" value="P:bacterial-type flagellum-dependent swarming motility"/>
    <property type="evidence" value="ECO:0007669"/>
    <property type="project" value="TreeGrafter"/>
</dbReference>
<protein>
    <recommendedName>
        <fullName evidence="3 5">Flagellar hook protein FlgE</fullName>
    </recommendedName>
</protein>
<feature type="domain" description="Flagellar hook protein FlgE/F/G-like D1" evidence="9">
    <location>
        <begin position="77"/>
        <end position="145"/>
    </location>
</feature>
<dbReference type="InterPro" id="IPR020013">
    <property type="entry name" value="Flagellar_FlgE/F/G"/>
</dbReference>
<dbReference type="InterPro" id="IPR037058">
    <property type="entry name" value="Falgellar_hook_FlgE_sf"/>
</dbReference>
<dbReference type="InterPro" id="IPR011491">
    <property type="entry name" value="FlgE_D2"/>
</dbReference>
<organism evidence="10">
    <name type="scientific">Salinicola endophyticus</name>
    <dbReference type="NCBI Taxonomy" id="1949083"/>
    <lineage>
        <taxon>Bacteria</taxon>
        <taxon>Pseudomonadati</taxon>
        <taxon>Pseudomonadota</taxon>
        <taxon>Gammaproteobacteria</taxon>
        <taxon>Oceanospirillales</taxon>
        <taxon>Halomonadaceae</taxon>
        <taxon>Salinicola</taxon>
    </lineage>
</organism>
<evidence type="ECO:0000256" key="1">
    <source>
        <dbReference type="ARBA" id="ARBA00004117"/>
    </source>
</evidence>
<dbReference type="RefSeq" id="WP_353978884.1">
    <property type="nucleotide sequence ID" value="NZ_CP159578.1"/>
</dbReference>
<evidence type="ECO:0000259" key="9">
    <source>
        <dbReference type="Pfam" id="PF22692"/>
    </source>
</evidence>
<reference evidence="10" key="1">
    <citation type="submission" date="2024-06" db="EMBL/GenBank/DDBJ databases">
        <title>Complete genome of Salinicola endophyticus HNIBRBA4755.</title>
        <authorList>
            <person name="Shin S.Y."/>
            <person name="Kang H."/>
            <person name="Song J."/>
        </authorList>
    </citation>
    <scope>NUCLEOTIDE SEQUENCE</scope>
    <source>
        <strain evidence="10">HNIBRBA4755</strain>
    </source>
</reference>
<dbReference type="Pfam" id="PF07559">
    <property type="entry name" value="FlgE_D2"/>
    <property type="match status" value="1"/>
</dbReference>
<evidence type="ECO:0000313" key="10">
    <source>
        <dbReference type="EMBL" id="XCJ77846.1"/>
    </source>
</evidence>
<accession>A0AB74U165</accession>
<dbReference type="SUPFAM" id="SSF117143">
    <property type="entry name" value="Flagellar hook protein flgE"/>
    <property type="match status" value="1"/>
</dbReference>
<comment type="subcellular location">
    <subcellularLocation>
        <location evidence="1 5">Bacterial flagellum basal body</location>
    </subcellularLocation>
</comment>
<dbReference type="PANTHER" id="PTHR30435:SF1">
    <property type="entry name" value="FLAGELLAR HOOK PROTEIN FLGE"/>
    <property type="match status" value="1"/>
</dbReference>
<dbReference type="InterPro" id="IPR053967">
    <property type="entry name" value="LlgE_F_G-like_D1"/>
</dbReference>
<proteinExistence type="inferred from homology"/>
<evidence type="ECO:0000256" key="5">
    <source>
        <dbReference type="RuleBase" id="RU362116"/>
    </source>
</evidence>
<feature type="domain" description="Flagellar hook protein FlgE D2" evidence="8">
    <location>
        <begin position="162"/>
        <end position="286"/>
    </location>
</feature>
<dbReference type="Gene3D" id="2.60.98.20">
    <property type="entry name" value="Flagellar hook protein FlgE"/>
    <property type="match status" value="1"/>
</dbReference>
<keyword evidence="10" id="KW-0969">Cilium</keyword>
<feature type="domain" description="Flagellar basal-body/hook protein C-terminal" evidence="7">
    <location>
        <begin position="359"/>
        <end position="404"/>
    </location>
</feature>
<dbReference type="NCBIfam" id="TIGR03506">
    <property type="entry name" value="FlgEFG_subfam"/>
    <property type="match status" value="1"/>
</dbReference>
<sequence length="405" mass="42313">MGFSQALSGMNAASQQLDAIGNNIANSQTKGFKSSSVQFADVYASSRIGLGTSVAGVLQDFGNGTLESTNRNLDLGISGDGFFRFQQGNQVGYSRNGQLTMTTEGYLANAQGGTLMGYNVRNFNDPNVAATLPTGGQPEVIQIPSGSITAKATANASATIDLDASGDTIAANFDANNPDTFNYSTSTTVYDSLGVSHNLQLYFTKTGENEWRVDSRVALDDGTVANAGGGNLDFDANGRLTNDPSTLAINFDPNNGANAVDFDFDFAGSTQTEQSYAINSPNQDGYAAGQLVGVSIDKDGTIRGSYSNDQSVALGRVVLSDFANVEGLKPIGDNLWQETTASGQAVVGVAGSGSFGALQSGTLEASNVDLSKELVDLIIAQRNFQANSNTIKTQDQVLQTVVNLR</sequence>
<evidence type="ECO:0000259" key="7">
    <source>
        <dbReference type="Pfam" id="PF06429"/>
    </source>
</evidence>
<dbReference type="InterPro" id="IPR037925">
    <property type="entry name" value="FlgE/F/G-like"/>
</dbReference>
<dbReference type="AlphaFoldDB" id="A0AB74U165"/>
<evidence type="ECO:0000259" key="6">
    <source>
        <dbReference type="Pfam" id="PF00460"/>
    </source>
</evidence>
<evidence type="ECO:0000256" key="3">
    <source>
        <dbReference type="ARBA" id="ARBA00019015"/>
    </source>
</evidence>
<keyword evidence="10" id="KW-0282">Flagellum</keyword>
<evidence type="ECO:0000256" key="2">
    <source>
        <dbReference type="ARBA" id="ARBA00009677"/>
    </source>
</evidence>
<feature type="domain" description="Flagellar basal body rod protein N-terminal" evidence="6">
    <location>
        <begin position="6"/>
        <end position="33"/>
    </location>
</feature>
<dbReference type="InterPro" id="IPR010930">
    <property type="entry name" value="Flg_bb/hook_C_dom"/>
</dbReference>